<proteinExistence type="predicted"/>
<gene>
    <name evidence="2" type="ORF">EIN_069580</name>
</gene>
<dbReference type="SMART" id="SM00261">
    <property type="entry name" value="FU"/>
    <property type="match status" value="8"/>
</dbReference>
<feature type="domain" description="EGF-like" evidence="1">
    <location>
        <begin position="420"/>
        <end position="459"/>
    </location>
</feature>
<organism evidence="2 3">
    <name type="scientific">Entamoeba invadens IP1</name>
    <dbReference type="NCBI Taxonomy" id="370355"/>
    <lineage>
        <taxon>Eukaryota</taxon>
        <taxon>Amoebozoa</taxon>
        <taxon>Evosea</taxon>
        <taxon>Archamoebae</taxon>
        <taxon>Mastigamoebida</taxon>
        <taxon>Entamoebidae</taxon>
        <taxon>Entamoeba</taxon>
    </lineage>
</organism>
<feature type="domain" description="EGF-like" evidence="1">
    <location>
        <begin position="233"/>
        <end position="277"/>
    </location>
</feature>
<protein>
    <recommendedName>
        <fullName evidence="1">EGF-like domain-containing protein</fullName>
    </recommendedName>
</protein>
<dbReference type="PANTHER" id="PTHR45756:SF1">
    <property type="entry name" value="PROTEIN KINASE DOMAIN CONTAINING PROTEIN"/>
    <property type="match status" value="1"/>
</dbReference>
<keyword evidence="3" id="KW-1185">Reference proteome</keyword>
<feature type="non-terminal residue" evidence="2">
    <location>
        <position position="649"/>
    </location>
</feature>
<dbReference type="SUPFAM" id="SSF57184">
    <property type="entry name" value="Growth factor receptor domain"/>
    <property type="match status" value="3"/>
</dbReference>
<dbReference type="EMBL" id="KB207267">
    <property type="protein sequence ID" value="ELP83554.1"/>
    <property type="molecule type" value="Genomic_DNA"/>
</dbReference>
<dbReference type="InterPro" id="IPR053215">
    <property type="entry name" value="TKL_Ser/Thr_kinase"/>
</dbReference>
<feature type="domain" description="EGF-like" evidence="1">
    <location>
        <begin position="478"/>
        <end position="521"/>
    </location>
</feature>
<dbReference type="PANTHER" id="PTHR45756">
    <property type="entry name" value="PALMITOYLTRANSFERASE"/>
    <property type="match status" value="1"/>
</dbReference>
<dbReference type="AlphaFoldDB" id="A0A0A1TUC5"/>
<dbReference type="InterPro" id="IPR006212">
    <property type="entry name" value="Furin_repeat"/>
</dbReference>
<feature type="domain" description="EGF-like" evidence="1">
    <location>
        <begin position="309"/>
        <end position="340"/>
    </location>
</feature>
<name>A0A0A1TUC5_ENTIV</name>
<dbReference type="OrthoDB" id="19903at2759"/>
<evidence type="ECO:0000313" key="2">
    <source>
        <dbReference type="EMBL" id="ELP83554.1"/>
    </source>
</evidence>
<dbReference type="InterPro" id="IPR009030">
    <property type="entry name" value="Growth_fac_rcpt_cys_sf"/>
</dbReference>
<feature type="non-terminal residue" evidence="2">
    <location>
        <position position="1"/>
    </location>
</feature>
<dbReference type="KEGG" id="eiv:EIN_069580"/>
<dbReference type="VEuPathDB" id="AmoebaDB:EIN_069580"/>
<accession>A0A0A1TUC5</accession>
<dbReference type="InterPro" id="IPR000742">
    <property type="entry name" value="EGF"/>
</dbReference>
<dbReference type="SMART" id="SM00181">
    <property type="entry name" value="EGF"/>
    <property type="match status" value="5"/>
</dbReference>
<evidence type="ECO:0000313" key="3">
    <source>
        <dbReference type="Proteomes" id="UP000014680"/>
    </source>
</evidence>
<dbReference type="GeneID" id="14882523"/>
<evidence type="ECO:0000259" key="1">
    <source>
        <dbReference type="SMART" id="SM00181"/>
    </source>
</evidence>
<sequence>MNLLYHPDIKECGVCPSDGYTAVGETCYKCPSNCSVCSERTCEECMPGYTRLDSGCELCSNVYTGCLECVNNNCLACAEKNYYDSTTRECVSCSLFSEQCDECDEDSCTKCQDGYGVNERGCMHCKSNCVQCDNGECQICNGTYTPYENSCYNCSKFELCEQCNSTNCIKCVNGESPVDSKCYNCSGYTNCANCDATKCISCQQNCYLENANCKLCSTKYEGCSLCDLNTCKECAEGYFMTETGICSKCVTNCAKCSNTTHCETCEEGFMVIGNACGTCESYGECSQCNSEQCVICKSGYFNNNGYCYRCVENCLDCINNNTCTKCSADLKFKEDEKNCTECPTTTNYFVDEKNTCKKCKSECTKCTTLDKCSECITGYFVDSTSHCVDCVTKGCLTCDAIKCLSCALGEVVDSLGKCSICSVATNSANCVKCHNEGSSVVCDACKDGFFMDDTKTKCITCDRCGDLGCQIATQKCYNCENSTDILIDGICKEMGTCKTRGDNGKCSECIDNYILVGSKCVQITTETSNVVMYNGKTILASDVNCSAIDSTKKTCTLCDEDYYINNGMCMQCTDIYDSCISCGYMKIENYKQVICSTCTVGYYPDIYCKQCTDMNGCKMCVNYLNENETSTKNCTESVSGRCTLCEKII</sequence>
<feature type="domain" description="EGF-like" evidence="1">
    <location>
        <begin position="29"/>
        <end position="57"/>
    </location>
</feature>
<reference evidence="2 3" key="1">
    <citation type="submission" date="2012-10" db="EMBL/GenBank/DDBJ databases">
        <authorList>
            <person name="Zafar N."/>
            <person name="Inman J."/>
            <person name="Hall N."/>
            <person name="Lorenzi H."/>
            <person name="Caler E."/>
        </authorList>
    </citation>
    <scope>NUCLEOTIDE SEQUENCE [LARGE SCALE GENOMIC DNA]</scope>
    <source>
        <strain evidence="2 3">IP1</strain>
    </source>
</reference>
<dbReference type="Gene3D" id="2.10.220.10">
    <property type="entry name" value="Hormone Receptor, Insulin-like Growth Factor Receptor 1, Chain A, domain 2"/>
    <property type="match status" value="1"/>
</dbReference>
<dbReference type="RefSeq" id="XP_004182900.1">
    <property type="nucleotide sequence ID" value="XM_004182852.1"/>
</dbReference>
<dbReference type="OMA" id="YLENANC"/>
<dbReference type="Proteomes" id="UP000014680">
    <property type="component" value="Unassembled WGS sequence"/>
</dbReference>